<organism evidence="7 8">
    <name type="scientific">Limimaricola pyoseonensis</name>
    <dbReference type="NCBI Taxonomy" id="521013"/>
    <lineage>
        <taxon>Bacteria</taxon>
        <taxon>Pseudomonadati</taxon>
        <taxon>Pseudomonadota</taxon>
        <taxon>Alphaproteobacteria</taxon>
        <taxon>Rhodobacterales</taxon>
        <taxon>Paracoccaceae</taxon>
        <taxon>Limimaricola</taxon>
    </lineage>
</organism>
<dbReference type="InterPro" id="IPR044878">
    <property type="entry name" value="UbiA_sf"/>
</dbReference>
<dbReference type="EMBL" id="FNAT01000008">
    <property type="protein sequence ID" value="SDF18712.1"/>
    <property type="molecule type" value="Genomic_DNA"/>
</dbReference>
<gene>
    <name evidence="7" type="ORF">SAMN04488567_3607</name>
</gene>
<feature type="transmembrane region" description="Helical" evidence="6">
    <location>
        <begin position="272"/>
        <end position="290"/>
    </location>
</feature>
<dbReference type="RefSeq" id="WP_090114289.1">
    <property type="nucleotide sequence ID" value="NZ_FNAT01000008.1"/>
</dbReference>
<accession>A0A1G7J160</accession>
<keyword evidence="8" id="KW-1185">Reference proteome</keyword>
<dbReference type="SUPFAM" id="SSF56784">
    <property type="entry name" value="HAD-like"/>
    <property type="match status" value="1"/>
</dbReference>
<evidence type="ECO:0000256" key="4">
    <source>
        <dbReference type="ARBA" id="ARBA00022989"/>
    </source>
</evidence>
<feature type="transmembrane region" description="Helical" evidence="6">
    <location>
        <begin position="470"/>
        <end position="490"/>
    </location>
</feature>
<evidence type="ECO:0000256" key="3">
    <source>
        <dbReference type="ARBA" id="ARBA00022692"/>
    </source>
</evidence>
<dbReference type="InterPro" id="IPR023214">
    <property type="entry name" value="HAD_sf"/>
</dbReference>
<dbReference type="Gene3D" id="3.40.50.1000">
    <property type="entry name" value="HAD superfamily/HAD-like"/>
    <property type="match status" value="1"/>
</dbReference>
<dbReference type="Gene3D" id="1.10.357.140">
    <property type="entry name" value="UbiA prenyltransferase"/>
    <property type="match status" value="1"/>
</dbReference>
<evidence type="ECO:0000313" key="7">
    <source>
        <dbReference type="EMBL" id="SDF18712.1"/>
    </source>
</evidence>
<feature type="transmembrane region" description="Helical" evidence="6">
    <location>
        <begin position="432"/>
        <end position="450"/>
    </location>
</feature>
<keyword evidence="2" id="KW-1003">Cell membrane</keyword>
<dbReference type="AlphaFoldDB" id="A0A1G7J160"/>
<dbReference type="CDD" id="cd13963">
    <property type="entry name" value="PT_UbiA_2"/>
    <property type="match status" value="1"/>
</dbReference>
<dbReference type="GO" id="GO:0016020">
    <property type="term" value="C:membrane"/>
    <property type="evidence" value="ECO:0007669"/>
    <property type="project" value="UniProtKB-SubCell"/>
</dbReference>
<feature type="transmembrane region" description="Helical" evidence="6">
    <location>
        <begin position="352"/>
        <end position="370"/>
    </location>
</feature>
<keyword evidence="3 6" id="KW-0812">Transmembrane</keyword>
<evidence type="ECO:0000256" key="5">
    <source>
        <dbReference type="ARBA" id="ARBA00023136"/>
    </source>
</evidence>
<name>A0A1G7J160_9RHOB</name>
<evidence type="ECO:0000313" key="8">
    <source>
        <dbReference type="Proteomes" id="UP000198922"/>
    </source>
</evidence>
<dbReference type="InterPro" id="IPR000537">
    <property type="entry name" value="UbiA_prenyltransferase"/>
</dbReference>
<keyword evidence="4 6" id="KW-1133">Transmembrane helix</keyword>
<comment type="subcellular location">
    <subcellularLocation>
        <location evidence="1">Membrane</location>
        <topology evidence="1">Multi-pass membrane protein</topology>
    </subcellularLocation>
</comment>
<dbReference type="GO" id="GO:0016765">
    <property type="term" value="F:transferase activity, transferring alkyl or aryl (other than methyl) groups"/>
    <property type="evidence" value="ECO:0007669"/>
    <property type="project" value="InterPro"/>
</dbReference>
<keyword evidence="5 6" id="KW-0472">Membrane</keyword>
<dbReference type="Pfam" id="PF01040">
    <property type="entry name" value="UbiA"/>
    <property type="match status" value="1"/>
</dbReference>
<feature type="transmembrane region" description="Helical" evidence="6">
    <location>
        <begin position="399"/>
        <end position="420"/>
    </location>
</feature>
<dbReference type="Proteomes" id="UP000198922">
    <property type="component" value="Unassembled WGS sequence"/>
</dbReference>
<dbReference type="OrthoDB" id="9803632at2"/>
<evidence type="ECO:0000256" key="2">
    <source>
        <dbReference type="ARBA" id="ARBA00022475"/>
    </source>
</evidence>
<keyword evidence="7" id="KW-0808">Transferase</keyword>
<evidence type="ECO:0000256" key="1">
    <source>
        <dbReference type="ARBA" id="ARBA00004141"/>
    </source>
</evidence>
<dbReference type="STRING" id="521013.SAMN04488567_3607"/>
<reference evidence="8" key="1">
    <citation type="submission" date="2016-10" db="EMBL/GenBank/DDBJ databases">
        <authorList>
            <person name="Varghese N."/>
            <person name="Submissions S."/>
        </authorList>
    </citation>
    <scope>NUCLEOTIDE SEQUENCE [LARGE SCALE GENOMIC DNA]</scope>
    <source>
        <strain evidence="8">DSM 21424</strain>
    </source>
</reference>
<dbReference type="NCBIfam" id="NF006088">
    <property type="entry name" value="PRK08238.1"/>
    <property type="match status" value="1"/>
</dbReference>
<evidence type="ECO:0000256" key="6">
    <source>
        <dbReference type="SAM" id="Phobius"/>
    </source>
</evidence>
<proteinExistence type="predicted"/>
<feature type="transmembrane region" description="Helical" evidence="6">
    <location>
        <begin position="296"/>
        <end position="314"/>
    </location>
</feature>
<dbReference type="InterPro" id="IPR036412">
    <property type="entry name" value="HAD-like_sf"/>
</dbReference>
<sequence>MDNRHEFRSASAATPAAVLVVDLDGTLIRSDMLYESFWAALSRRWTCLFSALAALREGRAPLKRRLGALGPVDPALLPYNDTVLDYIRRWRAGGGRAVLVSAADQRLVERIAGHLALFDEAHGSDGAQNLKGGRKAAFLTQRYGEGGFAYVGDAAADLSVWRVAGHAVTVDAGPGLSRRVEAGTGTGSVEHLSTRSGRAAPLLRAMRPHQWLKNLLVFLPMLAAQQFDAATFGQSLLAFVAFSVIASSVYLLNDLLDLAADRAHPRKRHRPFASGALPLAWGTVLAPGLALTGFALAFALGPAFAAVMVLYYGFTTAYSFHLKRRLVVDICTLAGLYTLRIIAGAVATGIPLSVWLLAFSMFFFFALAAMKRQAELVSAARAGGRAAHGRDYRVDDLPLIANMAVSSGYISVLVMALYLNTGAVQDLYASTTPLWGICLVLLFWISRMVMITHRGWMDDDPVVFAARDRVSLICAALIFGCALAGAAGALA</sequence>
<protein>
    <submittedName>
        <fullName evidence="7">4-hydroxybenzoate polyprenyltransferase</fullName>
    </submittedName>
</protein>
<feature type="transmembrane region" description="Helical" evidence="6">
    <location>
        <begin position="233"/>
        <end position="252"/>
    </location>
</feature>